<dbReference type="OrthoDB" id="5168156at2759"/>
<dbReference type="KEGG" id="ptkz:JDV02_009396"/>
<dbReference type="GeneID" id="72071341"/>
<keyword evidence="2" id="KW-1185">Reference proteome</keyword>
<gene>
    <name evidence="1" type="primary">SPA2_2</name>
    <name evidence="1" type="ORF">JDV02_009396</name>
</gene>
<dbReference type="Proteomes" id="UP000829364">
    <property type="component" value="Chromosome 9"/>
</dbReference>
<dbReference type="AlphaFoldDB" id="A0A9Q8VFL9"/>
<organism evidence="1 2">
    <name type="scientific">Purpureocillium takamizusanense</name>
    <dbReference type="NCBI Taxonomy" id="2060973"/>
    <lineage>
        <taxon>Eukaryota</taxon>
        <taxon>Fungi</taxon>
        <taxon>Dikarya</taxon>
        <taxon>Ascomycota</taxon>
        <taxon>Pezizomycotina</taxon>
        <taxon>Sordariomycetes</taxon>
        <taxon>Hypocreomycetidae</taxon>
        <taxon>Hypocreales</taxon>
        <taxon>Ophiocordycipitaceae</taxon>
        <taxon>Purpureocillium</taxon>
    </lineage>
</organism>
<protein>
    <submittedName>
        <fullName evidence="1">Component of the polarisome</fullName>
    </submittedName>
</protein>
<proteinExistence type="predicted"/>
<reference evidence="1" key="1">
    <citation type="submission" date="2021-11" db="EMBL/GenBank/DDBJ databases">
        <title>Purpureocillium_takamizusanense_genome.</title>
        <authorList>
            <person name="Nguyen N.-H."/>
        </authorList>
    </citation>
    <scope>NUCLEOTIDE SEQUENCE</scope>
    <source>
        <strain evidence="1">PT3</strain>
    </source>
</reference>
<name>A0A9Q8VFL9_9HYPO</name>
<evidence type="ECO:0000313" key="1">
    <source>
        <dbReference type="EMBL" id="UNI23586.1"/>
    </source>
</evidence>
<accession>A0A9Q8VFL9</accession>
<sequence length="56" mass="6073">MAVLVSDIQRLVTCVRNNSDVGQITDQVDSIADIVGKVISETDKNGYRGYTAQLSD</sequence>
<evidence type="ECO:0000313" key="2">
    <source>
        <dbReference type="Proteomes" id="UP000829364"/>
    </source>
</evidence>
<dbReference type="EMBL" id="CP086362">
    <property type="protein sequence ID" value="UNI23586.1"/>
    <property type="molecule type" value="Genomic_DNA"/>
</dbReference>
<dbReference type="RefSeq" id="XP_047847067.1">
    <property type="nucleotide sequence ID" value="XM_047991057.1"/>
</dbReference>